<proteinExistence type="predicted"/>
<reference evidence="4" key="1">
    <citation type="journal article" date="2020" name="bioRxiv">
        <title>Comparative genomics of Chlamydomonas.</title>
        <authorList>
            <person name="Craig R.J."/>
            <person name="Hasan A.R."/>
            <person name="Ness R.W."/>
            <person name="Keightley P.D."/>
        </authorList>
    </citation>
    <scope>NUCLEOTIDE SEQUENCE</scope>
    <source>
        <strain evidence="4">SAG 7.73</strain>
    </source>
</reference>
<feature type="region of interest" description="Disordered" evidence="1">
    <location>
        <begin position="172"/>
        <end position="236"/>
    </location>
</feature>
<comment type="caution">
    <text evidence="4">The sequence shown here is derived from an EMBL/GenBank/DDBJ whole genome shotgun (WGS) entry which is preliminary data.</text>
</comment>
<keyword evidence="2" id="KW-0812">Transmembrane</keyword>
<dbReference type="Gene3D" id="1.10.287.110">
    <property type="entry name" value="DnaJ domain"/>
    <property type="match status" value="1"/>
</dbReference>
<keyword evidence="2" id="KW-1133">Transmembrane helix</keyword>
<name>A0A835W6Z0_CHLIN</name>
<dbReference type="CDD" id="cd06257">
    <property type="entry name" value="DnaJ"/>
    <property type="match status" value="1"/>
</dbReference>
<keyword evidence="2" id="KW-0472">Membrane</keyword>
<accession>A0A835W6Z0</accession>
<gene>
    <name evidence="4" type="ORF">HXX76_003373</name>
</gene>
<dbReference type="PANTHER" id="PTHR24074">
    <property type="entry name" value="CO-CHAPERONE PROTEIN DJLA"/>
    <property type="match status" value="1"/>
</dbReference>
<dbReference type="PROSITE" id="PS50076">
    <property type="entry name" value="DNAJ_2"/>
    <property type="match status" value="1"/>
</dbReference>
<evidence type="ECO:0000313" key="4">
    <source>
        <dbReference type="EMBL" id="KAG2441760.1"/>
    </source>
</evidence>
<dbReference type="SMART" id="SM00271">
    <property type="entry name" value="DnaJ"/>
    <property type="match status" value="1"/>
</dbReference>
<dbReference type="InterPro" id="IPR018253">
    <property type="entry name" value="DnaJ_domain_CS"/>
</dbReference>
<evidence type="ECO:0000259" key="3">
    <source>
        <dbReference type="PROSITE" id="PS50076"/>
    </source>
</evidence>
<feature type="compositionally biased region" description="Gly residues" evidence="1">
    <location>
        <begin position="284"/>
        <end position="297"/>
    </location>
</feature>
<dbReference type="InterPro" id="IPR036869">
    <property type="entry name" value="J_dom_sf"/>
</dbReference>
<evidence type="ECO:0000313" key="5">
    <source>
        <dbReference type="Proteomes" id="UP000650467"/>
    </source>
</evidence>
<feature type="region of interest" description="Disordered" evidence="1">
    <location>
        <begin position="259"/>
        <end position="331"/>
    </location>
</feature>
<dbReference type="OrthoDB" id="442087at2759"/>
<feature type="transmembrane region" description="Helical" evidence="2">
    <location>
        <begin position="142"/>
        <end position="163"/>
    </location>
</feature>
<dbReference type="PROSITE" id="PS00636">
    <property type="entry name" value="DNAJ_1"/>
    <property type="match status" value="1"/>
</dbReference>
<feature type="domain" description="J" evidence="3">
    <location>
        <begin position="3"/>
        <end position="73"/>
    </location>
</feature>
<dbReference type="EMBL" id="JAEHOC010000005">
    <property type="protein sequence ID" value="KAG2441760.1"/>
    <property type="molecule type" value="Genomic_DNA"/>
</dbReference>
<dbReference type="Pfam" id="PF00226">
    <property type="entry name" value="DnaJ"/>
    <property type="match status" value="1"/>
</dbReference>
<organism evidence="4 5">
    <name type="scientific">Chlamydomonas incerta</name>
    <dbReference type="NCBI Taxonomy" id="51695"/>
    <lineage>
        <taxon>Eukaryota</taxon>
        <taxon>Viridiplantae</taxon>
        <taxon>Chlorophyta</taxon>
        <taxon>core chlorophytes</taxon>
        <taxon>Chlorophyceae</taxon>
        <taxon>CS clade</taxon>
        <taxon>Chlamydomonadales</taxon>
        <taxon>Chlamydomonadaceae</taxon>
        <taxon>Chlamydomonas</taxon>
    </lineage>
</organism>
<evidence type="ECO:0000256" key="1">
    <source>
        <dbReference type="SAM" id="MobiDB-lite"/>
    </source>
</evidence>
<evidence type="ECO:0000256" key="2">
    <source>
        <dbReference type="SAM" id="Phobius"/>
    </source>
</evidence>
<feature type="compositionally biased region" description="Low complexity" evidence="1">
    <location>
        <begin position="176"/>
        <end position="186"/>
    </location>
</feature>
<dbReference type="SUPFAM" id="SSF46565">
    <property type="entry name" value="Chaperone J-domain"/>
    <property type="match status" value="1"/>
</dbReference>
<sequence length="331" mass="34215">MSDHWRTLGVAPGATQEDIKAAFRKLALQHHPDRHAGASPAQQEQSASRFKAITEAYDVLTDDRKRSQYEASRSGGGYGRGAGGGAAGYGRGSGYGQTYGSSAGVNTDWAKSRYTHGGDYSRVRITWFQELQRAVGSRKLEAGFGLAAVGLLLFGGAAVDAVWSARNKGKSFSEFQSTRSGSTASAGGQGGADVAAAGGGEPLGRPKPYTPAVGCTSRHSRSAMPQRGAGGGSLFPSAEERQLAGLPLAELLAAEERACAAEQEERDREEREREQQRRARRGGDAGGGQGAAGGAGARPGVYLDRAVIIPPPSPPGQMAGHRPAPAAAPGA</sequence>
<dbReference type="Proteomes" id="UP000650467">
    <property type="component" value="Unassembled WGS sequence"/>
</dbReference>
<dbReference type="AlphaFoldDB" id="A0A835W6Z0"/>
<feature type="compositionally biased region" description="Gly residues" evidence="1">
    <location>
        <begin position="187"/>
        <end position="202"/>
    </location>
</feature>
<dbReference type="InterPro" id="IPR050817">
    <property type="entry name" value="DjlA_DnaK_co-chaperone"/>
</dbReference>
<keyword evidence="5" id="KW-1185">Reference proteome</keyword>
<dbReference type="PRINTS" id="PR00625">
    <property type="entry name" value="JDOMAIN"/>
</dbReference>
<protein>
    <recommendedName>
        <fullName evidence="3">J domain-containing protein</fullName>
    </recommendedName>
</protein>
<feature type="compositionally biased region" description="Basic and acidic residues" evidence="1">
    <location>
        <begin position="259"/>
        <end position="283"/>
    </location>
</feature>
<dbReference type="InterPro" id="IPR001623">
    <property type="entry name" value="DnaJ_domain"/>
</dbReference>